<organism evidence="1">
    <name type="scientific">Anisakis simplex</name>
    <name type="common">Herring worm</name>
    <dbReference type="NCBI Taxonomy" id="6269"/>
    <lineage>
        <taxon>Eukaryota</taxon>
        <taxon>Metazoa</taxon>
        <taxon>Ecdysozoa</taxon>
        <taxon>Nematoda</taxon>
        <taxon>Chromadorea</taxon>
        <taxon>Rhabditida</taxon>
        <taxon>Spirurina</taxon>
        <taxon>Ascaridomorpha</taxon>
        <taxon>Ascaridoidea</taxon>
        <taxon>Anisakidae</taxon>
        <taxon>Anisakis</taxon>
        <taxon>Anisakis simplex complex</taxon>
    </lineage>
</organism>
<dbReference type="GO" id="GO:0035597">
    <property type="term" value="F:tRNA-2-methylthio-N(6)-dimethylallyladenosine(37) synthase activity"/>
    <property type="evidence" value="ECO:0007669"/>
    <property type="project" value="TreeGrafter"/>
</dbReference>
<dbReference type="GO" id="GO:0005829">
    <property type="term" value="C:cytosol"/>
    <property type="evidence" value="ECO:0007669"/>
    <property type="project" value="TreeGrafter"/>
</dbReference>
<evidence type="ECO:0000313" key="1">
    <source>
        <dbReference type="WBParaSite" id="ASIM_0000649201-mRNA-1"/>
    </source>
</evidence>
<name>A0A0M3JFT8_ANISI</name>
<dbReference type="Gene3D" id="3.30.750.210">
    <property type="match status" value="1"/>
</dbReference>
<sequence length="97" mass="10943">LISFKGYKQVILLGQNVNSYRDQSEQSTYHSLSATDNDAGLVPGFKTVYKPRKGGLTFVTLLEQVAAINPELRIRFTSPHPKDFPVQWVSQNIHLLL</sequence>
<dbReference type="WBParaSite" id="ASIM_0000649201-mRNA-1">
    <property type="protein sequence ID" value="ASIM_0000649201-mRNA-1"/>
    <property type="gene ID" value="ASIM_0000649201"/>
</dbReference>
<dbReference type="PANTHER" id="PTHR43020:SF2">
    <property type="entry name" value="MITOCHONDRIAL TRNA METHYLTHIOTRANSFERASE CDK5RAP1"/>
    <property type="match status" value="1"/>
</dbReference>
<dbReference type="PANTHER" id="PTHR43020">
    <property type="entry name" value="CDK5 REGULATORY SUBUNIT-ASSOCIATED PROTEIN 1"/>
    <property type="match status" value="1"/>
</dbReference>
<dbReference type="AlphaFoldDB" id="A0A0M3JFT8"/>
<dbReference type="GO" id="GO:0005739">
    <property type="term" value="C:mitochondrion"/>
    <property type="evidence" value="ECO:0007669"/>
    <property type="project" value="TreeGrafter"/>
</dbReference>
<proteinExistence type="predicted"/>
<protein>
    <submittedName>
        <fullName evidence="1">CDK5RAP1-like protein (inferred by orthology to a C. elegans protein)</fullName>
    </submittedName>
</protein>
<reference evidence="1" key="1">
    <citation type="submission" date="2017-02" db="UniProtKB">
        <authorList>
            <consortium name="WormBaseParasite"/>
        </authorList>
    </citation>
    <scope>IDENTIFICATION</scope>
</reference>
<accession>A0A0M3JFT8</accession>